<reference evidence="1 2" key="1">
    <citation type="submission" date="2016-03" db="EMBL/GenBank/DDBJ databases">
        <title>Culture-independent genomics supports pathogen discovery for uncultivable bacteria within the genus Chlamydia.</title>
        <authorList>
            <person name="Taylor-Brown A."/>
            <person name="Bachmann N.L."/>
            <person name="Borel N."/>
            <person name="Polkinghorne A."/>
        </authorList>
    </citation>
    <scope>NUCLEOTIDE SEQUENCE [LARGE SCALE GENOMIC DNA]</scope>
    <source>
        <strain evidence="1 2">2742-308</strain>
    </source>
</reference>
<name>A0A1A9HWD0_9CHLA</name>
<evidence type="ECO:0000313" key="2">
    <source>
        <dbReference type="Proteomes" id="UP000078162"/>
    </source>
</evidence>
<keyword evidence="2" id="KW-1185">Reference proteome</keyword>
<protein>
    <submittedName>
        <fullName evidence="1">Uncharacterized protein</fullName>
    </submittedName>
</protein>
<sequence length="63" mass="7570">MPTTINSVVISKKRNPNMKIFYQIKNKSKPLMIKDLFFAWLCVFVENYAIKYCKTRSYKKVFL</sequence>
<dbReference type="STRING" id="1806891.Cs308_0183"/>
<dbReference type="Proteomes" id="UP000078162">
    <property type="component" value="Chromosome"/>
</dbReference>
<dbReference type="EMBL" id="CP014639">
    <property type="protein sequence ID" value="ANH78354.1"/>
    <property type="molecule type" value="Genomic_DNA"/>
</dbReference>
<evidence type="ECO:0000313" key="1">
    <source>
        <dbReference type="EMBL" id="ANH78354.1"/>
    </source>
</evidence>
<accession>A0A1A9HWD0</accession>
<dbReference type="AlphaFoldDB" id="A0A1A9HWD0"/>
<gene>
    <name evidence="1" type="ORF">Cs308_0183</name>
</gene>
<dbReference type="PATRIC" id="fig|1806891.3.peg.177"/>
<dbReference type="KEGG" id="csaz:Cs308_0183"/>
<proteinExistence type="predicted"/>
<organism evidence="1 2">
    <name type="scientific">Candidatus Chlamydia sanziniae</name>
    <dbReference type="NCBI Taxonomy" id="1806891"/>
    <lineage>
        <taxon>Bacteria</taxon>
        <taxon>Pseudomonadati</taxon>
        <taxon>Chlamydiota</taxon>
        <taxon>Chlamydiia</taxon>
        <taxon>Chlamydiales</taxon>
        <taxon>Chlamydiaceae</taxon>
        <taxon>Chlamydia/Chlamydophila group</taxon>
        <taxon>Chlamydia</taxon>
    </lineage>
</organism>